<reference evidence="2" key="1">
    <citation type="journal article" date="2020" name="mSystems">
        <title>Genome- and Community-Level Interaction Insights into Carbon Utilization and Element Cycling Functions of Hydrothermarchaeota in Hydrothermal Sediment.</title>
        <authorList>
            <person name="Zhou Z."/>
            <person name="Liu Y."/>
            <person name="Xu W."/>
            <person name="Pan J."/>
            <person name="Luo Z.H."/>
            <person name="Li M."/>
        </authorList>
    </citation>
    <scope>NUCLEOTIDE SEQUENCE [LARGE SCALE GENOMIC DNA]</scope>
    <source>
        <strain evidence="2">HyVt-74</strain>
    </source>
</reference>
<evidence type="ECO:0000259" key="1">
    <source>
        <dbReference type="Pfam" id="PF07238"/>
    </source>
</evidence>
<comment type="caution">
    <text evidence="2">The sequence shown here is derived from an EMBL/GenBank/DDBJ whole genome shotgun (WGS) entry which is preliminary data.</text>
</comment>
<dbReference type="EMBL" id="DRTB01000180">
    <property type="protein sequence ID" value="HHE04896.1"/>
    <property type="molecule type" value="Genomic_DNA"/>
</dbReference>
<sequence>SYTGIVEKFDDHSIIVNLDSPVIGESGDCSVNFVFNNNYHYFDSELQILDDTKVLIFIPELIKKKLTRKYKRLYVDGKVFMRFKVIIQSKSVQFKDSPLMDERFIFQEVKKPKPAIDKILISIKNLVSEFAQKIQIKVYKQNDKFDFIDKVLRDTKQIFLIYNSYEDSLDEKRFMDKDIMTIMDVFNYYIRKGEPRKRIEDKLLDLLQDRRNKRIFSECYIPLLLEDEVVGYIRLINDFDFHRNIKPMNALKTKQYAEVLVEALVKYDYFRLDSGKDYNIPVVDISAGGLLFRLEDETLKRYLAKNTLLEIDINLPYRRINARGIVTRVMKEHSEYAVKFQEIEQEDAEYLNSLAQGKIKI</sequence>
<feature type="non-terminal residue" evidence="2">
    <location>
        <position position="1"/>
    </location>
</feature>
<proteinExistence type="predicted"/>
<evidence type="ECO:0000313" key="2">
    <source>
        <dbReference type="EMBL" id="HHE04896.1"/>
    </source>
</evidence>
<name>A0A7C5HNR6_UNCW3</name>
<dbReference type="InterPro" id="IPR009875">
    <property type="entry name" value="PilZ_domain"/>
</dbReference>
<dbReference type="GO" id="GO:0035438">
    <property type="term" value="F:cyclic-di-GMP binding"/>
    <property type="evidence" value="ECO:0007669"/>
    <property type="project" value="InterPro"/>
</dbReference>
<organism evidence="2">
    <name type="scientific">candidate division WOR-3 bacterium</name>
    <dbReference type="NCBI Taxonomy" id="2052148"/>
    <lineage>
        <taxon>Bacteria</taxon>
        <taxon>Bacteria division WOR-3</taxon>
    </lineage>
</organism>
<dbReference type="Pfam" id="PF07238">
    <property type="entry name" value="PilZ"/>
    <property type="match status" value="1"/>
</dbReference>
<gene>
    <name evidence="2" type="ORF">ENL19_02405</name>
</gene>
<feature type="domain" description="PilZ" evidence="1">
    <location>
        <begin position="270"/>
        <end position="354"/>
    </location>
</feature>
<dbReference type="Gene3D" id="2.40.10.220">
    <property type="entry name" value="predicted glycosyltransferase like domains"/>
    <property type="match status" value="1"/>
</dbReference>
<protein>
    <submittedName>
        <fullName evidence="2">PilZ domain-containing protein</fullName>
    </submittedName>
</protein>
<dbReference type="Proteomes" id="UP000886110">
    <property type="component" value="Unassembled WGS sequence"/>
</dbReference>
<accession>A0A7C5HNR6</accession>
<dbReference type="AlphaFoldDB" id="A0A7C5HNR6"/>